<evidence type="ECO:0000313" key="2">
    <source>
        <dbReference type="EMBL" id="MFC5834643.1"/>
    </source>
</evidence>
<dbReference type="InterPro" id="IPR035412">
    <property type="entry name" value="Terminase_L_N"/>
</dbReference>
<dbReference type="Pfam" id="PF04466">
    <property type="entry name" value="Terminase_3"/>
    <property type="match status" value="1"/>
</dbReference>
<dbReference type="RefSeq" id="WP_379524057.1">
    <property type="nucleotide sequence ID" value="NZ_JBHSPA010000114.1"/>
</dbReference>
<reference evidence="3" key="1">
    <citation type="journal article" date="2019" name="Int. J. Syst. Evol. Microbiol.">
        <title>The Global Catalogue of Microorganisms (GCM) 10K type strain sequencing project: providing services to taxonomists for standard genome sequencing and annotation.</title>
        <authorList>
            <consortium name="The Broad Institute Genomics Platform"/>
            <consortium name="The Broad Institute Genome Sequencing Center for Infectious Disease"/>
            <person name="Wu L."/>
            <person name="Ma J."/>
        </authorList>
    </citation>
    <scope>NUCLEOTIDE SEQUENCE [LARGE SCALE GENOMIC DNA]</scope>
    <source>
        <strain evidence="3">CCUG 53903</strain>
    </source>
</reference>
<feature type="domain" description="Phage terminase large subunit N-terminal" evidence="1">
    <location>
        <begin position="57"/>
        <end position="130"/>
    </location>
</feature>
<gene>
    <name evidence="2" type="ORF">ACFPZ3_63295</name>
</gene>
<dbReference type="Gene3D" id="3.30.420.280">
    <property type="match status" value="1"/>
</dbReference>
<dbReference type="Proteomes" id="UP001596058">
    <property type="component" value="Unassembled WGS sequence"/>
</dbReference>
<sequence length="396" mass="44727">MMALLNPGMRGLIVRKTAVSLGSTGLVTYREHVAKESLVAGDVVWYGGSPQEAAAYRYTNGSTLVVGGMDKATKIMSSEYDIVYVQEAIELTEDDWEAITTRLRNGKVSFQQLMGDTNPSMPTHWLKARCDRGDTVMLDCRHEDNPVLFDDGGQLTPIGTDYIGKLDKLTGVRHARLRKGLWVAAEGLIYEDYDPAIHLVDRFSIPDEWTRWWAVDFGYTNPFVMQCWAEDPDGRLYLYRELYASRRTVDQHAADILKRVTRRDGQWSEPRPRAIICDHDAEGRAVLERELGMSTVAANKKVTEGIQAVQARLRQAGDGKPRLFILRDSLVRRDAELVKAKKPTCTSEEAVGYVWDQAPGKPPKETPVKENDHGMDALRYLVAERDLGARPRVRWM</sequence>
<accession>A0ABW1D9K4</accession>
<evidence type="ECO:0000259" key="1">
    <source>
        <dbReference type="Pfam" id="PF04466"/>
    </source>
</evidence>
<keyword evidence="3" id="KW-1185">Reference proteome</keyword>
<dbReference type="EMBL" id="JBHSPA010000114">
    <property type="protein sequence ID" value="MFC5834643.1"/>
    <property type="molecule type" value="Genomic_DNA"/>
</dbReference>
<protein>
    <submittedName>
        <fullName evidence="2">Phage terminase large subunit</fullName>
    </submittedName>
</protein>
<organism evidence="2 3">
    <name type="scientific">Nonomuraea insulae</name>
    <dbReference type="NCBI Taxonomy" id="1616787"/>
    <lineage>
        <taxon>Bacteria</taxon>
        <taxon>Bacillati</taxon>
        <taxon>Actinomycetota</taxon>
        <taxon>Actinomycetes</taxon>
        <taxon>Streptosporangiales</taxon>
        <taxon>Streptosporangiaceae</taxon>
        <taxon>Nonomuraea</taxon>
    </lineage>
</organism>
<evidence type="ECO:0000313" key="3">
    <source>
        <dbReference type="Proteomes" id="UP001596058"/>
    </source>
</evidence>
<dbReference type="Gene3D" id="3.40.50.300">
    <property type="entry name" value="P-loop containing nucleotide triphosphate hydrolases"/>
    <property type="match status" value="1"/>
</dbReference>
<proteinExistence type="predicted"/>
<comment type="caution">
    <text evidence="2">The sequence shown here is derived from an EMBL/GenBank/DDBJ whole genome shotgun (WGS) entry which is preliminary data.</text>
</comment>
<dbReference type="InterPro" id="IPR027417">
    <property type="entry name" value="P-loop_NTPase"/>
</dbReference>
<name>A0ABW1D9K4_9ACTN</name>